<name>A0A9P0B6D0_BRAAE</name>
<proteinExistence type="predicted"/>
<evidence type="ECO:0000313" key="1">
    <source>
        <dbReference type="EMBL" id="CAH0555132.1"/>
    </source>
</evidence>
<organism evidence="1 2">
    <name type="scientific">Brassicogethes aeneus</name>
    <name type="common">Rape pollen beetle</name>
    <name type="synonym">Meligethes aeneus</name>
    <dbReference type="NCBI Taxonomy" id="1431903"/>
    <lineage>
        <taxon>Eukaryota</taxon>
        <taxon>Metazoa</taxon>
        <taxon>Ecdysozoa</taxon>
        <taxon>Arthropoda</taxon>
        <taxon>Hexapoda</taxon>
        <taxon>Insecta</taxon>
        <taxon>Pterygota</taxon>
        <taxon>Neoptera</taxon>
        <taxon>Endopterygota</taxon>
        <taxon>Coleoptera</taxon>
        <taxon>Polyphaga</taxon>
        <taxon>Cucujiformia</taxon>
        <taxon>Nitidulidae</taxon>
        <taxon>Meligethinae</taxon>
        <taxon>Brassicogethes</taxon>
    </lineage>
</organism>
<dbReference type="Proteomes" id="UP001154078">
    <property type="component" value="Chromosome 4"/>
</dbReference>
<gene>
    <name evidence="1" type="ORF">MELIAE_LOCUS6567</name>
</gene>
<accession>A0A9P0B6D0</accession>
<dbReference type="EMBL" id="OV121135">
    <property type="protein sequence ID" value="CAH0555132.1"/>
    <property type="molecule type" value="Genomic_DNA"/>
</dbReference>
<sequence length="473" mass="54835">MEEFLKNINSEHLLPTFLEHNISILQMETLFIDKDILKELIPSIGDRIKFIKEYEKFKELPQITYHEVLDDGMLTTSTFPLTSTLTSDSESEVIVLLENKQVSKKEDFDFTPNMPDFDLTEVLNKAPMGPAILLYYKKHNILNNTLRGHLVDIIMRHIFDFHVKHRLAHKDYLKISDKIQSLFPRESGNLYYIAGIKKSISPNNKSVCAKGKLIDKAKNLIFKGGYARPTRKRKIQENETLLTPNIDFNSIDSYLWLKTGREPWSEVVQHWKQTIGLRQNCTVAKVFEFIETWPILKDIRSYSLKLHFQIESDFEDNFINKRFLLIKNWDSFINNIIQYKSTDADIDILNINQLTESSKTVAQISLLTKLVPPKGRNIIKNKHWKFSTQESTDSIITHAYSAAQIQEIIDLQKNKAVAKNIAVQPYLLTVGPLDAITTTYIIIDTITYETPHAWPPFEPVADLKVRQGRRRLT</sequence>
<protein>
    <submittedName>
        <fullName evidence="1">Uncharacterized protein</fullName>
    </submittedName>
</protein>
<reference evidence="1" key="1">
    <citation type="submission" date="2021-12" db="EMBL/GenBank/DDBJ databases">
        <authorList>
            <person name="King R."/>
        </authorList>
    </citation>
    <scope>NUCLEOTIDE SEQUENCE</scope>
</reference>
<evidence type="ECO:0000313" key="2">
    <source>
        <dbReference type="Proteomes" id="UP001154078"/>
    </source>
</evidence>
<keyword evidence="2" id="KW-1185">Reference proteome</keyword>
<dbReference type="OrthoDB" id="6780164at2759"/>
<dbReference type="AlphaFoldDB" id="A0A9P0B6D0"/>